<dbReference type="Pfam" id="PF00254">
    <property type="entry name" value="FKBP_C"/>
    <property type="match status" value="1"/>
</dbReference>
<protein>
    <recommendedName>
        <fullName evidence="1">peptidylprolyl isomerase</fullName>
        <ecNumber evidence="1">5.2.1.8</ecNumber>
    </recommendedName>
</protein>
<dbReference type="Proteomes" id="UP001165082">
    <property type="component" value="Unassembled WGS sequence"/>
</dbReference>
<keyword evidence="1" id="KW-0697">Rotamase</keyword>
<keyword evidence="5" id="KW-1185">Reference proteome</keyword>
<dbReference type="OrthoDB" id="197864at2759"/>
<dbReference type="Gene3D" id="3.10.50.40">
    <property type="match status" value="1"/>
</dbReference>
<evidence type="ECO:0000256" key="2">
    <source>
        <dbReference type="SAM" id="SignalP"/>
    </source>
</evidence>
<dbReference type="GO" id="GO:0003755">
    <property type="term" value="F:peptidyl-prolyl cis-trans isomerase activity"/>
    <property type="evidence" value="ECO:0007669"/>
    <property type="project" value="UniProtKB-KW"/>
</dbReference>
<feature type="non-terminal residue" evidence="4">
    <location>
        <position position="109"/>
    </location>
</feature>
<accession>A0A9W7AKC4</accession>
<dbReference type="SUPFAM" id="SSF54534">
    <property type="entry name" value="FKBP-like"/>
    <property type="match status" value="1"/>
</dbReference>
<dbReference type="InterPro" id="IPR001179">
    <property type="entry name" value="PPIase_FKBP_dom"/>
</dbReference>
<dbReference type="InterPro" id="IPR046357">
    <property type="entry name" value="PPIase_dom_sf"/>
</dbReference>
<organism evidence="4 5">
    <name type="scientific">Triparma retinervis</name>
    <dbReference type="NCBI Taxonomy" id="2557542"/>
    <lineage>
        <taxon>Eukaryota</taxon>
        <taxon>Sar</taxon>
        <taxon>Stramenopiles</taxon>
        <taxon>Ochrophyta</taxon>
        <taxon>Bolidophyceae</taxon>
        <taxon>Parmales</taxon>
        <taxon>Triparmaceae</taxon>
        <taxon>Triparma</taxon>
    </lineage>
</organism>
<dbReference type="PROSITE" id="PS50059">
    <property type="entry name" value="FKBP_PPIASE"/>
    <property type="match status" value="1"/>
</dbReference>
<evidence type="ECO:0000313" key="4">
    <source>
        <dbReference type="EMBL" id="GMH72136.1"/>
    </source>
</evidence>
<dbReference type="EMBL" id="BRXZ01001478">
    <property type="protein sequence ID" value="GMH72136.1"/>
    <property type="molecule type" value="Genomic_DNA"/>
</dbReference>
<evidence type="ECO:0000313" key="5">
    <source>
        <dbReference type="Proteomes" id="UP001165082"/>
    </source>
</evidence>
<sequence length="109" mass="11758">MGYVVSLVAIILGLVGAAEGMRGVVAETRGAMSACQGLNLPSDSSLGIGILDGEVQCREDMKITVGDHVEVEFRAYRYDTCEAFDLTAKDETFTFQLGKHEVVRGWEVG</sequence>
<feature type="chain" id="PRO_5040876570" description="peptidylprolyl isomerase" evidence="2">
    <location>
        <begin position="21"/>
        <end position="109"/>
    </location>
</feature>
<comment type="catalytic activity">
    <reaction evidence="1">
        <text>[protein]-peptidylproline (omega=180) = [protein]-peptidylproline (omega=0)</text>
        <dbReference type="Rhea" id="RHEA:16237"/>
        <dbReference type="Rhea" id="RHEA-COMP:10747"/>
        <dbReference type="Rhea" id="RHEA-COMP:10748"/>
        <dbReference type="ChEBI" id="CHEBI:83833"/>
        <dbReference type="ChEBI" id="CHEBI:83834"/>
        <dbReference type="EC" id="5.2.1.8"/>
    </reaction>
</comment>
<gene>
    <name evidence="4" type="ORF">TrRE_jg11990</name>
</gene>
<dbReference type="EC" id="5.2.1.8" evidence="1"/>
<dbReference type="AlphaFoldDB" id="A0A9W7AKC4"/>
<reference evidence="4" key="1">
    <citation type="submission" date="2022-07" db="EMBL/GenBank/DDBJ databases">
        <title>Genome analysis of Parmales, a sister group of diatoms, reveals the evolutionary specialization of diatoms from phago-mixotrophs to photoautotrophs.</title>
        <authorList>
            <person name="Ban H."/>
            <person name="Sato S."/>
            <person name="Yoshikawa S."/>
            <person name="Kazumasa Y."/>
            <person name="Nakamura Y."/>
            <person name="Ichinomiya M."/>
            <person name="Saitoh K."/>
            <person name="Sato N."/>
            <person name="Blanc-Mathieu R."/>
            <person name="Endo H."/>
            <person name="Kuwata A."/>
            <person name="Ogata H."/>
        </authorList>
    </citation>
    <scope>NUCLEOTIDE SEQUENCE</scope>
</reference>
<evidence type="ECO:0000259" key="3">
    <source>
        <dbReference type="PROSITE" id="PS50059"/>
    </source>
</evidence>
<comment type="caution">
    <text evidence="4">The sequence shown here is derived from an EMBL/GenBank/DDBJ whole genome shotgun (WGS) entry which is preliminary data.</text>
</comment>
<feature type="signal peptide" evidence="2">
    <location>
        <begin position="1"/>
        <end position="20"/>
    </location>
</feature>
<proteinExistence type="predicted"/>
<name>A0A9W7AKC4_9STRA</name>
<keyword evidence="1" id="KW-0413">Isomerase</keyword>
<evidence type="ECO:0000256" key="1">
    <source>
        <dbReference type="PROSITE-ProRule" id="PRU00277"/>
    </source>
</evidence>
<feature type="domain" description="PPIase FKBP-type" evidence="3">
    <location>
        <begin position="66"/>
        <end position="109"/>
    </location>
</feature>
<keyword evidence="2" id="KW-0732">Signal</keyword>